<dbReference type="EMBL" id="JAPDHF010000002">
    <property type="protein sequence ID" value="KAJ4022577.1"/>
    <property type="molecule type" value="Genomic_DNA"/>
</dbReference>
<protein>
    <submittedName>
        <fullName evidence="1">Uncharacterized protein</fullName>
    </submittedName>
</protein>
<proteinExistence type="predicted"/>
<organism evidence="1 2">
    <name type="scientific">Fusarium irregulare</name>
    <dbReference type="NCBI Taxonomy" id="2494466"/>
    <lineage>
        <taxon>Eukaryota</taxon>
        <taxon>Fungi</taxon>
        <taxon>Dikarya</taxon>
        <taxon>Ascomycota</taxon>
        <taxon>Pezizomycotina</taxon>
        <taxon>Sordariomycetes</taxon>
        <taxon>Hypocreomycetidae</taxon>
        <taxon>Hypocreales</taxon>
        <taxon>Nectriaceae</taxon>
        <taxon>Fusarium</taxon>
        <taxon>Fusarium incarnatum-equiseti species complex</taxon>
    </lineage>
</organism>
<gene>
    <name evidence="1" type="ORF">NW766_001616</name>
</gene>
<reference evidence="1" key="1">
    <citation type="submission" date="2022-10" db="EMBL/GenBank/DDBJ databases">
        <title>Fusarium specimens isolated from Avocado Roots.</title>
        <authorList>
            <person name="Stajich J."/>
            <person name="Roper C."/>
            <person name="Heimlech-Rivalta G."/>
        </authorList>
    </citation>
    <scope>NUCLEOTIDE SEQUENCE</scope>
    <source>
        <strain evidence="1">CF00143</strain>
    </source>
</reference>
<sequence length="82" mass="8432">MEEPNELNETFAFKDKSGYAAFRAAIGCRKSRGSQNTFPSAAGPRPAAISGDGPLVSKGKEIHVAEKQDAGGGNIAAAANLI</sequence>
<accession>A0A9W8UFJ9</accession>
<evidence type="ECO:0000313" key="2">
    <source>
        <dbReference type="Proteomes" id="UP001152130"/>
    </source>
</evidence>
<dbReference type="Proteomes" id="UP001152130">
    <property type="component" value="Unassembled WGS sequence"/>
</dbReference>
<evidence type="ECO:0000313" key="1">
    <source>
        <dbReference type="EMBL" id="KAJ4022577.1"/>
    </source>
</evidence>
<keyword evidence="2" id="KW-1185">Reference proteome</keyword>
<comment type="caution">
    <text evidence="1">The sequence shown here is derived from an EMBL/GenBank/DDBJ whole genome shotgun (WGS) entry which is preliminary data.</text>
</comment>
<dbReference type="AlphaFoldDB" id="A0A9W8UFJ9"/>
<name>A0A9W8UFJ9_9HYPO</name>